<keyword evidence="1" id="KW-0479">Metal-binding</keyword>
<accession>A0A176TD54</accession>
<dbReference type="PANTHER" id="PTHR10587:SF133">
    <property type="entry name" value="CHITIN DEACETYLASE 1-RELATED"/>
    <property type="match status" value="1"/>
</dbReference>
<dbReference type="EMBL" id="LVWE01000028">
    <property type="protein sequence ID" value="OAD45571.1"/>
    <property type="molecule type" value="Genomic_DNA"/>
</dbReference>
<proteinExistence type="predicted"/>
<comment type="caution">
    <text evidence="4">The sequence shown here is derived from an EMBL/GenBank/DDBJ whole genome shotgun (WGS) entry which is preliminary data.</text>
</comment>
<reference evidence="4 5" key="1">
    <citation type="submission" date="2016-02" db="EMBL/GenBank/DDBJ databases">
        <title>Draft genome sequence of Polaribacter atrinae KACC17473.</title>
        <authorList>
            <person name="Shin S.-K."/>
            <person name="Yi H."/>
        </authorList>
    </citation>
    <scope>NUCLEOTIDE SEQUENCE [LARGE SCALE GENOMIC DNA]</scope>
    <source>
        <strain evidence="4 5">KACC 17473</strain>
    </source>
</reference>
<dbReference type="GO" id="GO:0005975">
    <property type="term" value="P:carbohydrate metabolic process"/>
    <property type="evidence" value="ECO:0007669"/>
    <property type="project" value="InterPro"/>
</dbReference>
<dbReference type="AlphaFoldDB" id="A0A176TD54"/>
<keyword evidence="2" id="KW-0378">Hydrolase</keyword>
<dbReference type="SUPFAM" id="SSF88713">
    <property type="entry name" value="Glycoside hydrolase/deacetylase"/>
    <property type="match status" value="1"/>
</dbReference>
<evidence type="ECO:0000256" key="2">
    <source>
        <dbReference type="ARBA" id="ARBA00022801"/>
    </source>
</evidence>
<dbReference type="InterPro" id="IPR050248">
    <property type="entry name" value="Polysacc_deacetylase_ArnD"/>
</dbReference>
<dbReference type="InterPro" id="IPR011330">
    <property type="entry name" value="Glyco_hydro/deAcase_b/a-brl"/>
</dbReference>
<dbReference type="Gene3D" id="3.20.20.370">
    <property type="entry name" value="Glycoside hydrolase/deacetylase"/>
    <property type="match status" value="1"/>
</dbReference>
<dbReference type="Proteomes" id="UP000076923">
    <property type="component" value="Unassembled WGS sequence"/>
</dbReference>
<name>A0A176TD54_9FLAO</name>
<keyword evidence="5" id="KW-1185">Reference proteome</keyword>
<organism evidence="4 5">
    <name type="scientific">Polaribacter atrinae</name>
    <dbReference type="NCBI Taxonomy" id="1333662"/>
    <lineage>
        <taxon>Bacteria</taxon>
        <taxon>Pseudomonadati</taxon>
        <taxon>Bacteroidota</taxon>
        <taxon>Flavobacteriia</taxon>
        <taxon>Flavobacteriales</taxon>
        <taxon>Flavobacteriaceae</taxon>
    </lineage>
</organism>
<dbReference type="GO" id="GO:0046872">
    <property type="term" value="F:metal ion binding"/>
    <property type="evidence" value="ECO:0007669"/>
    <property type="project" value="UniProtKB-KW"/>
</dbReference>
<dbReference type="CDD" id="cd10917">
    <property type="entry name" value="CE4_NodB_like_6s_7s"/>
    <property type="match status" value="1"/>
</dbReference>
<gene>
    <name evidence="4" type="ORF">LPB303_07445</name>
</gene>
<dbReference type="PANTHER" id="PTHR10587">
    <property type="entry name" value="GLYCOSYL TRANSFERASE-RELATED"/>
    <property type="match status" value="1"/>
</dbReference>
<sequence length="208" mass="24005">MRFFSKYTWRFNSDKKEIFLTFDDGPTPDITQFVLTELKKYNAKATFFCIGKNIQNHPKIFQNIITDGHSIGNHTQNHLKGWKTDQTTYVNNALACEDVIYKEFKKAANSNLNTQNLKLFRPPYGKVKKSQAKKLIEKGYKIIMWSVLSADFDTTISNEKCLENVLKNTESGSIIVFHDSVKAAERMKYALPKVLKHFSDKGFVFKSI</sequence>
<protein>
    <submittedName>
        <fullName evidence="4">Polysaccharide deacetylase</fullName>
    </submittedName>
</protein>
<dbReference type="PROSITE" id="PS51677">
    <property type="entry name" value="NODB"/>
    <property type="match status" value="1"/>
</dbReference>
<dbReference type="OrthoDB" id="9812065at2"/>
<dbReference type="InterPro" id="IPR002509">
    <property type="entry name" value="NODB_dom"/>
</dbReference>
<feature type="domain" description="NodB homology" evidence="3">
    <location>
        <begin position="16"/>
        <end position="206"/>
    </location>
</feature>
<evidence type="ECO:0000313" key="5">
    <source>
        <dbReference type="Proteomes" id="UP000076923"/>
    </source>
</evidence>
<dbReference type="GO" id="GO:0016020">
    <property type="term" value="C:membrane"/>
    <property type="evidence" value="ECO:0007669"/>
    <property type="project" value="TreeGrafter"/>
</dbReference>
<dbReference type="STRING" id="1333662.LPB303_07445"/>
<evidence type="ECO:0000313" key="4">
    <source>
        <dbReference type="EMBL" id="OAD45571.1"/>
    </source>
</evidence>
<evidence type="ECO:0000259" key="3">
    <source>
        <dbReference type="PROSITE" id="PS51677"/>
    </source>
</evidence>
<dbReference type="GO" id="GO:0016810">
    <property type="term" value="F:hydrolase activity, acting on carbon-nitrogen (but not peptide) bonds"/>
    <property type="evidence" value="ECO:0007669"/>
    <property type="project" value="InterPro"/>
</dbReference>
<dbReference type="Pfam" id="PF01522">
    <property type="entry name" value="Polysacc_deac_1"/>
    <property type="match status" value="1"/>
</dbReference>
<evidence type="ECO:0000256" key="1">
    <source>
        <dbReference type="ARBA" id="ARBA00022723"/>
    </source>
</evidence>